<keyword evidence="11" id="KW-0732">Signal</keyword>
<dbReference type="PIRSF" id="PIRSF001265">
    <property type="entry name" value="H+-PPase"/>
    <property type="match status" value="1"/>
</dbReference>
<comment type="subcellular location">
    <subcellularLocation>
        <location evidence="1">Endomembrane system</location>
        <topology evidence="1">Multi-pass membrane protein</topology>
    </subcellularLocation>
</comment>
<evidence type="ECO:0000256" key="9">
    <source>
        <dbReference type="ARBA" id="ARBA00023136"/>
    </source>
</evidence>
<dbReference type="AlphaFoldDB" id="A0A9J5YNQ0"/>
<protein>
    <recommendedName>
        <fullName evidence="2">H(+)-exporting diphosphatase</fullName>
        <ecNumber evidence="2">7.1.3.1</ecNumber>
    </recommendedName>
</protein>
<dbReference type="EMBL" id="JACXVP010000006">
    <property type="protein sequence ID" value="KAG5602073.1"/>
    <property type="molecule type" value="Genomic_DNA"/>
</dbReference>
<evidence type="ECO:0000313" key="12">
    <source>
        <dbReference type="EMBL" id="KAG5602073.1"/>
    </source>
</evidence>
<keyword evidence="6" id="KW-1278">Translocase</keyword>
<dbReference type="GO" id="GO:0009678">
    <property type="term" value="F:diphosphate hydrolysis-driven proton transmembrane transporter activity"/>
    <property type="evidence" value="ECO:0007669"/>
    <property type="project" value="UniProtKB-EC"/>
</dbReference>
<feature type="transmembrane region" description="Helical" evidence="10">
    <location>
        <begin position="278"/>
        <end position="299"/>
    </location>
</feature>
<dbReference type="NCBIfam" id="TIGR01104">
    <property type="entry name" value="V_PPase"/>
    <property type="match status" value="1"/>
</dbReference>
<evidence type="ECO:0000313" key="13">
    <source>
        <dbReference type="Proteomes" id="UP000824120"/>
    </source>
</evidence>
<dbReference type="Proteomes" id="UP000824120">
    <property type="component" value="Chromosome 6"/>
</dbReference>
<feature type="transmembrane region" description="Helical" evidence="10">
    <location>
        <begin position="449"/>
        <end position="468"/>
    </location>
</feature>
<keyword evidence="5" id="KW-0460">Magnesium</keyword>
<evidence type="ECO:0000256" key="6">
    <source>
        <dbReference type="ARBA" id="ARBA00022967"/>
    </source>
</evidence>
<evidence type="ECO:0000256" key="3">
    <source>
        <dbReference type="ARBA" id="ARBA00022448"/>
    </source>
</evidence>
<feature type="transmembrane region" description="Helical" evidence="10">
    <location>
        <begin position="333"/>
        <end position="356"/>
    </location>
</feature>
<reference evidence="12 13" key="1">
    <citation type="submission" date="2020-09" db="EMBL/GenBank/DDBJ databases">
        <title>De no assembly of potato wild relative species, Solanum commersonii.</title>
        <authorList>
            <person name="Cho K."/>
        </authorList>
    </citation>
    <scope>NUCLEOTIDE SEQUENCE [LARGE SCALE GENOMIC DNA]</scope>
    <source>
        <strain evidence="12">LZ3.2</strain>
        <tissue evidence="12">Leaf</tissue>
    </source>
</reference>
<feature type="transmembrane region" description="Helical" evidence="10">
    <location>
        <begin position="201"/>
        <end position="223"/>
    </location>
</feature>
<dbReference type="GO" id="GO:0004427">
    <property type="term" value="F:inorganic diphosphate phosphatase activity"/>
    <property type="evidence" value="ECO:0007669"/>
    <property type="project" value="InterPro"/>
</dbReference>
<feature type="transmembrane region" description="Helical" evidence="10">
    <location>
        <begin position="243"/>
        <end position="266"/>
    </location>
</feature>
<organism evidence="12 13">
    <name type="scientific">Solanum commersonii</name>
    <name type="common">Commerson's wild potato</name>
    <name type="synonym">Commerson's nightshade</name>
    <dbReference type="NCBI Taxonomy" id="4109"/>
    <lineage>
        <taxon>Eukaryota</taxon>
        <taxon>Viridiplantae</taxon>
        <taxon>Streptophyta</taxon>
        <taxon>Embryophyta</taxon>
        <taxon>Tracheophyta</taxon>
        <taxon>Spermatophyta</taxon>
        <taxon>Magnoliopsida</taxon>
        <taxon>eudicotyledons</taxon>
        <taxon>Gunneridae</taxon>
        <taxon>Pentapetalae</taxon>
        <taxon>asterids</taxon>
        <taxon>lamiids</taxon>
        <taxon>Solanales</taxon>
        <taxon>Solanaceae</taxon>
        <taxon>Solanoideae</taxon>
        <taxon>Solaneae</taxon>
        <taxon>Solanum</taxon>
    </lineage>
</organism>
<dbReference type="EC" id="7.1.3.1" evidence="2"/>
<keyword evidence="4 10" id="KW-0812">Transmembrane</keyword>
<evidence type="ECO:0000256" key="5">
    <source>
        <dbReference type="ARBA" id="ARBA00022842"/>
    </source>
</evidence>
<dbReference type="OrthoDB" id="5210at2759"/>
<dbReference type="HAMAP" id="MF_01129">
    <property type="entry name" value="PPase_energized_pump"/>
    <property type="match status" value="1"/>
</dbReference>
<keyword evidence="13" id="KW-1185">Reference proteome</keyword>
<keyword evidence="9 10" id="KW-0472">Membrane</keyword>
<evidence type="ECO:0000256" key="1">
    <source>
        <dbReference type="ARBA" id="ARBA00004127"/>
    </source>
</evidence>
<evidence type="ECO:0000256" key="4">
    <source>
        <dbReference type="ARBA" id="ARBA00022692"/>
    </source>
</evidence>
<dbReference type="InterPro" id="IPR004131">
    <property type="entry name" value="PPase-energised_H-pump"/>
</dbReference>
<evidence type="ECO:0000256" key="8">
    <source>
        <dbReference type="ARBA" id="ARBA00023065"/>
    </source>
</evidence>
<keyword evidence="3" id="KW-0813">Transport</keyword>
<dbReference type="GO" id="GO:0012505">
    <property type="term" value="C:endomembrane system"/>
    <property type="evidence" value="ECO:0007669"/>
    <property type="project" value="UniProtKB-SubCell"/>
</dbReference>
<dbReference type="NCBIfam" id="NF001960">
    <property type="entry name" value="PRK00733.3-5"/>
    <property type="match status" value="1"/>
</dbReference>
<keyword evidence="8" id="KW-0406">Ion transport</keyword>
<feature type="transmembrane region" description="Helical" evidence="10">
    <location>
        <begin position="69"/>
        <end position="90"/>
    </location>
</feature>
<keyword evidence="7 10" id="KW-1133">Transmembrane helix</keyword>
<gene>
    <name evidence="12" type="ORF">H5410_033443</name>
</gene>
<dbReference type="PANTHER" id="PTHR31998">
    <property type="entry name" value="K(+)-INSENSITIVE PYROPHOSPHATE-ENERGIZED PROTON PUMP"/>
    <property type="match status" value="1"/>
</dbReference>
<evidence type="ECO:0000256" key="7">
    <source>
        <dbReference type="ARBA" id="ARBA00022989"/>
    </source>
</evidence>
<accession>A0A9J5YNQ0</accession>
<comment type="caution">
    <text evidence="12">The sequence shown here is derived from an EMBL/GenBank/DDBJ whole genome shotgun (WGS) entry which is preliminary data.</text>
</comment>
<proteinExistence type="inferred from homology"/>
<dbReference type="GO" id="GO:0016020">
    <property type="term" value="C:membrane"/>
    <property type="evidence" value="ECO:0007669"/>
    <property type="project" value="InterPro"/>
</dbReference>
<sequence>MVAFAVLIFVFLGSVEGFSTKSSHALTTRRRFVSGFLGMKIATYANARTTLEARKGVGKAFITAFRSGAVMGFLLAANGLLVLYITINLFKLYYGDDWEGLFEAITGYGLGGSSMALFGRVGGGIYTKAADVGADLVGKVERNIPEADPRNPAVIADNVGDNVRDIAGMGSDLFGSYAESSCAALVVASISSFGMDHDFTAMCYPLLISSMGILVCLITTLFATDFFEIKAVKEIEPALKNQLIISTALMTVGIAIYDCLFSVELLLNNQCMLFYRQLFLCVAIGLWAGLIIGFVTEYYTSNAYSPVQDVADSCRTGAATNVIFGLALGYKSVIIPIFAIAIAIFVSFTFAAMYGITVAALGMLSTIATGLAIDAYGPISDNAGGIAEMAGMSHWIRERTDALDAAGNTTAAIGKGFAIGSAALVSLALFGAFVSWASISTVDVLTPEVFIGLIVGAMLPYWFSAMTMKSVGSAALKMVEEVRRQFSTIPGLMEGLAKPDYATCVKISTDASIKEMIPPCALVMLTPLIVGIFFRVETLSGVLAGALVSGVQIAISASNTGGAWDNAKKYIEVGASEHARTLGPKGSEPHKAAVIGDTIGDPLKDTSGPSLNILIKLMAVESLVFAPFFATHGGILFKIFQVERHFTKPYGISILHQPFCSNGISSLVLSYHTGLV</sequence>
<feature type="transmembrane region" description="Helical" evidence="10">
    <location>
        <begin position="417"/>
        <end position="437"/>
    </location>
</feature>
<dbReference type="Pfam" id="PF03030">
    <property type="entry name" value="H_PPase"/>
    <property type="match status" value="1"/>
</dbReference>
<evidence type="ECO:0000256" key="11">
    <source>
        <dbReference type="SAM" id="SignalP"/>
    </source>
</evidence>
<feature type="signal peptide" evidence="11">
    <location>
        <begin position="1"/>
        <end position="17"/>
    </location>
</feature>
<evidence type="ECO:0000256" key="10">
    <source>
        <dbReference type="SAM" id="Phobius"/>
    </source>
</evidence>
<name>A0A9J5YNQ0_SOLCO</name>
<feature type="chain" id="PRO_5039906329" description="H(+)-exporting diphosphatase" evidence="11">
    <location>
        <begin position="18"/>
        <end position="676"/>
    </location>
</feature>
<evidence type="ECO:0000256" key="2">
    <source>
        <dbReference type="ARBA" id="ARBA00013242"/>
    </source>
</evidence>